<name>A0AAV1VAZ9_9STRA</name>
<sequence>MTIDALESPEQNPAAYLARVSAPDDGVAMFAIMVPPCGQALP</sequence>
<reference evidence="1" key="1">
    <citation type="submission" date="2024-01" db="EMBL/GenBank/DDBJ databases">
        <authorList>
            <person name="Webb A."/>
        </authorList>
    </citation>
    <scope>NUCLEOTIDE SEQUENCE</scope>
    <source>
        <strain evidence="1">Pm1</strain>
    </source>
</reference>
<proteinExistence type="predicted"/>
<evidence type="ECO:0000313" key="1">
    <source>
        <dbReference type="EMBL" id="CAK7943975.1"/>
    </source>
</evidence>
<dbReference type="AlphaFoldDB" id="A0AAV1VAZ9"/>
<dbReference type="EMBL" id="CAKLBY020000305">
    <property type="protein sequence ID" value="CAK7943975.1"/>
    <property type="molecule type" value="Genomic_DNA"/>
</dbReference>
<dbReference type="Proteomes" id="UP001162060">
    <property type="component" value="Unassembled WGS sequence"/>
</dbReference>
<gene>
    <name evidence="1" type="ORF">PM001_LOCUS29125</name>
</gene>
<accession>A0AAV1VAZ9</accession>
<evidence type="ECO:0000313" key="2">
    <source>
        <dbReference type="Proteomes" id="UP001162060"/>
    </source>
</evidence>
<comment type="caution">
    <text evidence="1">The sequence shown here is derived from an EMBL/GenBank/DDBJ whole genome shotgun (WGS) entry which is preliminary data.</text>
</comment>
<protein>
    <submittedName>
        <fullName evidence="1">Uncharacterized protein</fullName>
    </submittedName>
</protein>
<organism evidence="1 2">
    <name type="scientific">Peronospora matthiolae</name>
    <dbReference type="NCBI Taxonomy" id="2874970"/>
    <lineage>
        <taxon>Eukaryota</taxon>
        <taxon>Sar</taxon>
        <taxon>Stramenopiles</taxon>
        <taxon>Oomycota</taxon>
        <taxon>Peronosporomycetes</taxon>
        <taxon>Peronosporales</taxon>
        <taxon>Peronosporaceae</taxon>
        <taxon>Peronospora</taxon>
    </lineage>
</organism>